<feature type="domain" description="Sugar phosphate transporter" evidence="6">
    <location>
        <begin position="5"/>
        <end position="147"/>
    </location>
</feature>
<evidence type="ECO:0000256" key="1">
    <source>
        <dbReference type="ARBA" id="ARBA00004141"/>
    </source>
</evidence>
<reference evidence="8 9" key="2">
    <citation type="submission" date="2024-05" db="EMBL/GenBank/DDBJ databases">
        <authorList>
            <person name="Chen Y."/>
            <person name="Shah S."/>
            <person name="Dougan E. K."/>
            <person name="Thang M."/>
            <person name="Chan C."/>
        </authorList>
    </citation>
    <scope>NUCLEOTIDE SEQUENCE [LARGE SCALE GENOMIC DNA]</scope>
</reference>
<dbReference type="InterPro" id="IPR037185">
    <property type="entry name" value="EmrE-like"/>
</dbReference>
<dbReference type="PANTHER" id="PTHR11132">
    <property type="entry name" value="SOLUTE CARRIER FAMILY 35"/>
    <property type="match status" value="1"/>
</dbReference>
<dbReference type="InterPro" id="IPR050186">
    <property type="entry name" value="TPT_transporter"/>
</dbReference>
<protein>
    <submittedName>
        <fullName evidence="8">Sugar phosphate transporter domain-containing protein</fullName>
    </submittedName>
</protein>
<evidence type="ECO:0000256" key="2">
    <source>
        <dbReference type="ARBA" id="ARBA00022692"/>
    </source>
</evidence>
<keyword evidence="2 5" id="KW-0812">Transmembrane</keyword>
<dbReference type="EMBL" id="CAMXCT030001739">
    <property type="protein sequence ID" value="CAL4779984.1"/>
    <property type="molecule type" value="Genomic_DNA"/>
</dbReference>
<dbReference type="SUPFAM" id="SSF103481">
    <property type="entry name" value="Multidrug resistance efflux transporter EmrE"/>
    <property type="match status" value="1"/>
</dbReference>
<evidence type="ECO:0000313" key="8">
    <source>
        <dbReference type="EMBL" id="CAL4779984.1"/>
    </source>
</evidence>
<comment type="caution">
    <text evidence="7">The sequence shown here is derived from an EMBL/GenBank/DDBJ whole genome shotgun (WGS) entry which is preliminary data.</text>
</comment>
<dbReference type="InterPro" id="IPR004853">
    <property type="entry name" value="Sugar_P_trans_dom"/>
</dbReference>
<feature type="transmembrane region" description="Helical" evidence="5">
    <location>
        <begin position="206"/>
        <end position="225"/>
    </location>
</feature>
<dbReference type="Proteomes" id="UP001152797">
    <property type="component" value="Unassembled WGS sequence"/>
</dbReference>
<evidence type="ECO:0000313" key="7">
    <source>
        <dbReference type="EMBL" id="CAI3992672.1"/>
    </source>
</evidence>
<evidence type="ECO:0000256" key="5">
    <source>
        <dbReference type="SAM" id="Phobius"/>
    </source>
</evidence>
<reference evidence="7" key="1">
    <citation type="submission" date="2022-10" db="EMBL/GenBank/DDBJ databases">
        <authorList>
            <person name="Chen Y."/>
            <person name="Dougan E. K."/>
            <person name="Chan C."/>
            <person name="Rhodes N."/>
            <person name="Thang M."/>
        </authorList>
    </citation>
    <scope>NUCLEOTIDE SEQUENCE</scope>
</reference>
<dbReference type="Pfam" id="PF03151">
    <property type="entry name" value="TPT"/>
    <property type="match status" value="1"/>
</dbReference>
<dbReference type="EMBL" id="CAMXCT010001739">
    <property type="protein sequence ID" value="CAI3992672.1"/>
    <property type="molecule type" value="Genomic_DNA"/>
</dbReference>
<keyword evidence="9" id="KW-1185">Reference proteome</keyword>
<evidence type="ECO:0000256" key="4">
    <source>
        <dbReference type="ARBA" id="ARBA00023136"/>
    </source>
</evidence>
<accession>A0A9P1CI34</accession>
<evidence type="ECO:0000256" key="3">
    <source>
        <dbReference type="ARBA" id="ARBA00022989"/>
    </source>
</evidence>
<evidence type="ECO:0000259" key="6">
    <source>
        <dbReference type="Pfam" id="PF03151"/>
    </source>
</evidence>
<feature type="transmembrane region" description="Helical" evidence="5">
    <location>
        <begin position="638"/>
        <end position="659"/>
    </location>
</feature>
<evidence type="ECO:0000313" key="9">
    <source>
        <dbReference type="Proteomes" id="UP001152797"/>
    </source>
</evidence>
<proteinExistence type="predicted"/>
<sequence length="680" mass="75990">MELGLAVIFGLHSVCSICLTLLNKQLAEEIPFPLTIVLFQCLASIPFTLIANARFNQIKTIRTSHLPGALLISVLFISCLASSLLGLKRVHVPMVVVGKNLGPFWTALLETVILKAPLNPRTLFSLLIGVLGSTLYAMGDANSDLEGNLADSGSGGEECLFWVGSNALLVAFTSVSEKYVVRNVDQAALGFSLYRTLQSKMSPARLSAGNAVAIPLLWILMTVGWEWSWRTAQRFPCPCRTVVLLGSFGIFLCLFLGQQSSGLEGLSDRTEQDWRLMGKDINFRNGSLKYMSKTKIFPFRTGCPEECSKLRAAAALKLEDTYFRTGTLWSLSGRHLQNASQIEQKIRAESVPRDFGTSFDLVESEIMREVQELPFALEHMMFYHQQKSMHLSLSYDCCWTEEEVQNFQLVFRRWLGQTRFNLHLHFTHLECWLERFNSLTIIAVVDSAAQRELLRWNHQLNELLRSHDIPVLVQREDQMPFHMTVLGIYLGKEFSPLPRDHMELFGEAICEKVAEVSQAHGTFGTTATDPVVLNFVPEVSCGCAGGCAGGWGALVLLIYKDTQTYPDLQKTKLRLRHGRRGGGGEGLSFCSIDCLQCSGWSLHLYAARAGERNEARQHDMVRRVNRCSINEQRARKDLGWMAVLGYSLSTLSVALYVFLPALPAKRVATKNAGQSPRIKP</sequence>
<organism evidence="7">
    <name type="scientific">Cladocopium goreaui</name>
    <dbReference type="NCBI Taxonomy" id="2562237"/>
    <lineage>
        <taxon>Eukaryota</taxon>
        <taxon>Sar</taxon>
        <taxon>Alveolata</taxon>
        <taxon>Dinophyceae</taxon>
        <taxon>Suessiales</taxon>
        <taxon>Symbiodiniaceae</taxon>
        <taxon>Cladocopium</taxon>
    </lineage>
</organism>
<dbReference type="GO" id="GO:0016020">
    <property type="term" value="C:membrane"/>
    <property type="evidence" value="ECO:0007669"/>
    <property type="project" value="UniProtKB-SubCell"/>
</dbReference>
<feature type="transmembrane region" description="Helical" evidence="5">
    <location>
        <begin position="237"/>
        <end position="257"/>
    </location>
</feature>
<feature type="transmembrane region" description="Helical" evidence="5">
    <location>
        <begin position="32"/>
        <end position="53"/>
    </location>
</feature>
<feature type="transmembrane region" description="Helical" evidence="5">
    <location>
        <begin position="121"/>
        <end position="139"/>
    </location>
</feature>
<keyword evidence="4 5" id="KW-0472">Membrane</keyword>
<comment type="subcellular location">
    <subcellularLocation>
        <location evidence="1">Membrane</location>
        <topology evidence="1">Multi-pass membrane protein</topology>
    </subcellularLocation>
</comment>
<gene>
    <name evidence="7" type="ORF">C1SCF055_LOCUS19484</name>
</gene>
<dbReference type="OrthoDB" id="10261634at2759"/>
<dbReference type="AlphaFoldDB" id="A0A9P1CI34"/>
<name>A0A9P1CI34_9DINO</name>
<feature type="transmembrane region" description="Helical" evidence="5">
    <location>
        <begin position="65"/>
        <end position="85"/>
    </location>
</feature>
<dbReference type="EMBL" id="CAMXCT020001739">
    <property type="protein sequence ID" value="CAL1146047.1"/>
    <property type="molecule type" value="Genomic_DNA"/>
</dbReference>
<keyword evidence="3 5" id="KW-1133">Transmembrane helix</keyword>